<name>A0ABV5P0N9_9ACTN</name>
<keyword evidence="5" id="KW-1185">Reference proteome</keyword>
<comment type="caution">
    <text evidence="4">The sequence shown here is derived from an EMBL/GenBank/DDBJ whole genome shotgun (WGS) entry which is preliminary data.</text>
</comment>
<dbReference type="InterPro" id="IPR002645">
    <property type="entry name" value="STAS_dom"/>
</dbReference>
<dbReference type="SUPFAM" id="SSF52091">
    <property type="entry name" value="SpoIIaa-like"/>
    <property type="match status" value="1"/>
</dbReference>
<dbReference type="CDD" id="cd07043">
    <property type="entry name" value="STAS_anti-anti-sigma_factors"/>
    <property type="match status" value="1"/>
</dbReference>
<dbReference type="InterPro" id="IPR003658">
    <property type="entry name" value="Anti-sigma_ant"/>
</dbReference>
<gene>
    <name evidence="4" type="ORF">ACFFR3_42125</name>
</gene>
<dbReference type="PANTHER" id="PTHR33495">
    <property type="entry name" value="ANTI-SIGMA FACTOR ANTAGONIST TM_1081-RELATED-RELATED"/>
    <property type="match status" value="1"/>
</dbReference>
<dbReference type="Proteomes" id="UP001589568">
    <property type="component" value="Unassembled WGS sequence"/>
</dbReference>
<dbReference type="Gene3D" id="3.30.750.24">
    <property type="entry name" value="STAS domain"/>
    <property type="match status" value="1"/>
</dbReference>
<dbReference type="PANTHER" id="PTHR33495:SF2">
    <property type="entry name" value="ANTI-SIGMA FACTOR ANTAGONIST TM_1081-RELATED"/>
    <property type="match status" value="1"/>
</dbReference>
<evidence type="ECO:0000259" key="3">
    <source>
        <dbReference type="PROSITE" id="PS50801"/>
    </source>
</evidence>
<comment type="similarity">
    <text evidence="1 2">Belongs to the anti-sigma-factor antagonist family.</text>
</comment>
<dbReference type="RefSeq" id="WP_345404743.1">
    <property type="nucleotide sequence ID" value="NZ_BAAAXS010000001.1"/>
</dbReference>
<organism evidence="4 5">
    <name type="scientific">Nonomuraea salmonea</name>
    <dbReference type="NCBI Taxonomy" id="46181"/>
    <lineage>
        <taxon>Bacteria</taxon>
        <taxon>Bacillati</taxon>
        <taxon>Actinomycetota</taxon>
        <taxon>Actinomycetes</taxon>
        <taxon>Streptosporangiales</taxon>
        <taxon>Streptosporangiaceae</taxon>
        <taxon>Nonomuraea</taxon>
    </lineage>
</organism>
<dbReference type="EMBL" id="JBHMCF010000046">
    <property type="protein sequence ID" value="MFB9476133.1"/>
    <property type="molecule type" value="Genomic_DNA"/>
</dbReference>
<sequence>MPELTFATQRLPGVSVISVAGEIDAVTAVLLDRHLRAARRAPHEHLVIDLSDAHFLGSAGLRVLLNTHAFARQHGGTLRLAAPHPRLAAMMRITRAHTVLHVHDTVEEAVLAALRLPAPVTRPAIEAAPLTPQPGVTR</sequence>
<protein>
    <recommendedName>
        <fullName evidence="2">Anti-sigma factor antagonist</fullName>
    </recommendedName>
</protein>
<evidence type="ECO:0000313" key="5">
    <source>
        <dbReference type="Proteomes" id="UP001589568"/>
    </source>
</evidence>
<evidence type="ECO:0000313" key="4">
    <source>
        <dbReference type="EMBL" id="MFB9476133.1"/>
    </source>
</evidence>
<reference evidence="4 5" key="1">
    <citation type="submission" date="2024-09" db="EMBL/GenBank/DDBJ databases">
        <authorList>
            <person name="Sun Q."/>
            <person name="Mori K."/>
        </authorList>
    </citation>
    <scope>NUCLEOTIDE SEQUENCE [LARGE SCALE GENOMIC DNA]</scope>
    <source>
        <strain evidence="4 5">JCM 3324</strain>
    </source>
</reference>
<feature type="domain" description="STAS" evidence="3">
    <location>
        <begin position="4"/>
        <end position="113"/>
    </location>
</feature>
<accession>A0ABV5P0N9</accession>
<evidence type="ECO:0000256" key="2">
    <source>
        <dbReference type="RuleBase" id="RU003749"/>
    </source>
</evidence>
<dbReference type="Pfam" id="PF01740">
    <property type="entry name" value="STAS"/>
    <property type="match status" value="1"/>
</dbReference>
<dbReference type="NCBIfam" id="TIGR00377">
    <property type="entry name" value="ant_ant_sig"/>
    <property type="match status" value="1"/>
</dbReference>
<evidence type="ECO:0000256" key="1">
    <source>
        <dbReference type="ARBA" id="ARBA00009013"/>
    </source>
</evidence>
<dbReference type="PROSITE" id="PS50801">
    <property type="entry name" value="STAS"/>
    <property type="match status" value="1"/>
</dbReference>
<dbReference type="InterPro" id="IPR036513">
    <property type="entry name" value="STAS_dom_sf"/>
</dbReference>
<proteinExistence type="inferred from homology"/>